<evidence type="ECO:0000313" key="2">
    <source>
        <dbReference type="EMBL" id="KAL1139565.1"/>
    </source>
</evidence>
<name>A0ABD0YUB5_9HEMI</name>
<evidence type="ECO:0000256" key="1">
    <source>
        <dbReference type="SAM" id="MobiDB-lite"/>
    </source>
</evidence>
<protein>
    <submittedName>
        <fullName evidence="2">Uncharacterized protein</fullName>
    </submittedName>
</protein>
<reference evidence="2 3" key="1">
    <citation type="submission" date="2024-07" db="EMBL/GenBank/DDBJ databases">
        <title>Chromosome-level genome assembly of the water stick insect Ranatra chinensis (Heteroptera: Nepidae).</title>
        <authorList>
            <person name="Liu X."/>
        </authorList>
    </citation>
    <scope>NUCLEOTIDE SEQUENCE [LARGE SCALE GENOMIC DNA]</scope>
    <source>
        <strain evidence="2">Cailab_2021Rc</strain>
        <tissue evidence="2">Muscle</tissue>
    </source>
</reference>
<comment type="caution">
    <text evidence="2">The sequence shown here is derived from an EMBL/GenBank/DDBJ whole genome shotgun (WGS) entry which is preliminary data.</text>
</comment>
<feature type="compositionally biased region" description="Basic and acidic residues" evidence="1">
    <location>
        <begin position="63"/>
        <end position="78"/>
    </location>
</feature>
<dbReference type="Proteomes" id="UP001558652">
    <property type="component" value="Unassembled WGS sequence"/>
</dbReference>
<dbReference type="EMBL" id="JBFDAA010000002">
    <property type="protein sequence ID" value="KAL1139565.1"/>
    <property type="molecule type" value="Genomic_DNA"/>
</dbReference>
<feature type="region of interest" description="Disordered" evidence="1">
    <location>
        <begin position="1"/>
        <end position="24"/>
    </location>
</feature>
<organism evidence="2 3">
    <name type="scientific">Ranatra chinensis</name>
    <dbReference type="NCBI Taxonomy" id="642074"/>
    <lineage>
        <taxon>Eukaryota</taxon>
        <taxon>Metazoa</taxon>
        <taxon>Ecdysozoa</taxon>
        <taxon>Arthropoda</taxon>
        <taxon>Hexapoda</taxon>
        <taxon>Insecta</taxon>
        <taxon>Pterygota</taxon>
        <taxon>Neoptera</taxon>
        <taxon>Paraneoptera</taxon>
        <taxon>Hemiptera</taxon>
        <taxon>Heteroptera</taxon>
        <taxon>Panheteroptera</taxon>
        <taxon>Nepomorpha</taxon>
        <taxon>Nepidae</taxon>
        <taxon>Ranatrinae</taxon>
        <taxon>Ranatra</taxon>
    </lineage>
</organism>
<dbReference type="AlphaFoldDB" id="A0ABD0YUB5"/>
<sequence length="105" mass="11446">MDANSSNWPPCPSTRERIPSSGLSATVADVKVATFSEVVWTEVHVTIEDGDLPKPFRTNKLPTRGDRPRFGEETRQRAMFEPPGDRGQTTLPSNLSNPPQAASPG</sequence>
<keyword evidence="3" id="KW-1185">Reference proteome</keyword>
<evidence type="ECO:0000313" key="3">
    <source>
        <dbReference type="Proteomes" id="UP001558652"/>
    </source>
</evidence>
<feature type="compositionally biased region" description="Polar residues" evidence="1">
    <location>
        <begin position="87"/>
        <end position="105"/>
    </location>
</feature>
<feature type="region of interest" description="Disordered" evidence="1">
    <location>
        <begin position="47"/>
        <end position="105"/>
    </location>
</feature>
<proteinExistence type="predicted"/>
<accession>A0ABD0YUB5</accession>
<gene>
    <name evidence="2" type="ORF">AAG570_006547</name>
</gene>